<evidence type="ECO:0000256" key="10">
    <source>
        <dbReference type="ARBA" id="ARBA00048679"/>
    </source>
</evidence>
<name>A0A803LNY2_CHEQI</name>
<dbReference type="InterPro" id="IPR016024">
    <property type="entry name" value="ARM-type_fold"/>
</dbReference>
<reference evidence="16" key="1">
    <citation type="journal article" date="2017" name="Nature">
        <title>The genome of Chenopodium quinoa.</title>
        <authorList>
            <person name="Jarvis D.E."/>
            <person name="Ho Y.S."/>
            <person name="Lightfoot D.J."/>
            <person name="Schmoeckel S.M."/>
            <person name="Li B."/>
            <person name="Borm T.J.A."/>
            <person name="Ohyanagi H."/>
            <person name="Mineta K."/>
            <person name="Michell C.T."/>
            <person name="Saber N."/>
            <person name="Kharbatia N.M."/>
            <person name="Rupper R.R."/>
            <person name="Sharp A.R."/>
            <person name="Dally N."/>
            <person name="Boughton B.A."/>
            <person name="Woo Y.H."/>
            <person name="Gao G."/>
            <person name="Schijlen E.G.W.M."/>
            <person name="Guo X."/>
            <person name="Momin A.A."/>
            <person name="Negrao S."/>
            <person name="Al-Babili S."/>
            <person name="Gehring C."/>
            <person name="Roessner U."/>
            <person name="Jung C."/>
            <person name="Murphy K."/>
            <person name="Arold S.T."/>
            <person name="Gojobori T."/>
            <person name="van der Linden C.G."/>
            <person name="van Loo E.N."/>
            <person name="Jellen E.N."/>
            <person name="Maughan P.J."/>
            <person name="Tester M."/>
        </authorList>
    </citation>
    <scope>NUCLEOTIDE SEQUENCE [LARGE SCALE GENOMIC DNA]</scope>
    <source>
        <strain evidence="16">cv. PI 614886</strain>
    </source>
</reference>
<feature type="region of interest" description="Disordered" evidence="12">
    <location>
        <begin position="3824"/>
        <end position="3850"/>
    </location>
</feature>
<dbReference type="Pfam" id="PF00454">
    <property type="entry name" value="PI3_PI4_kinase"/>
    <property type="match status" value="1"/>
</dbReference>
<evidence type="ECO:0000259" key="13">
    <source>
        <dbReference type="PROSITE" id="PS50290"/>
    </source>
</evidence>
<organism evidence="16 17">
    <name type="scientific">Chenopodium quinoa</name>
    <name type="common">Quinoa</name>
    <dbReference type="NCBI Taxonomy" id="63459"/>
    <lineage>
        <taxon>Eukaryota</taxon>
        <taxon>Viridiplantae</taxon>
        <taxon>Streptophyta</taxon>
        <taxon>Embryophyta</taxon>
        <taxon>Tracheophyta</taxon>
        <taxon>Spermatophyta</taxon>
        <taxon>Magnoliopsida</taxon>
        <taxon>eudicotyledons</taxon>
        <taxon>Gunneridae</taxon>
        <taxon>Pentapetalae</taxon>
        <taxon>Caryophyllales</taxon>
        <taxon>Chenopodiaceae</taxon>
        <taxon>Chenopodioideae</taxon>
        <taxon>Atripliceae</taxon>
        <taxon>Chenopodium</taxon>
    </lineage>
</organism>
<dbReference type="PANTHER" id="PTHR11139:SF71">
    <property type="entry name" value="SERINE_THREONINE-PROTEIN KINASE SMG1"/>
    <property type="match status" value="1"/>
</dbReference>
<dbReference type="GO" id="GO:0004674">
    <property type="term" value="F:protein serine/threonine kinase activity"/>
    <property type="evidence" value="ECO:0007669"/>
    <property type="project" value="UniProtKB-KW"/>
</dbReference>
<keyword evidence="7" id="KW-0067">ATP-binding</keyword>
<dbReference type="FunFam" id="3.30.1010.10:FF:000029">
    <property type="entry name" value="Serine/threonine-protein kinase SMG1"/>
    <property type="match status" value="1"/>
</dbReference>
<dbReference type="PROSITE" id="PS51190">
    <property type="entry name" value="FATC"/>
    <property type="match status" value="1"/>
</dbReference>
<dbReference type="OMA" id="MEQHGRI"/>
<dbReference type="InterPro" id="IPR000403">
    <property type="entry name" value="PI3/4_kinase_cat_dom"/>
</dbReference>
<feature type="region of interest" description="Disordered" evidence="12">
    <location>
        <begin position="3565"/>
        <end position="3586"/>
    </location>
</feature>
<dbReference type="PROSITE" id="PS51189">
    <property type="entry name" value="FAT"/>
    <property type="match status" value="1"/>
</dbReference>
<feature type="coiled-coil region" evidence="11">
    <location>
        <begin position="2573"/>
        <end position="2600"/>
    </location>
</feature>
<dbReference type="SUPFAM" id="SSF56112">
    <property type="entry name" value="Protein kinase-like (PK-like)"/>
    <property type="match status" value="1"/>
</dbReference>
<dbReference type="FunFam" id="1.10.1070.11:FF:000023">
    <property type="entry name" value="serine/threonine-protein kinase SMG1 isoform X1"/>
    <property type="match status" value="1"/>
</dbReference>
<feature type="domain" description="FAT" evidence="14">
    <location>
        <begin position="1363"/>
        <end position="1775"/>
    </location>
</feature>
<keyword evidence="8" id="KW-0866">Nonsense-mediated mRNA decay</keyword>
<dbReference type="Proteomes" id="UP000596660">
    <property type="component" value="Unplaced"/>
</dbReference>
<evidence type="ECO:0000313" key="17">
    <source>
        <dbReference type="Proteomes" id="UP000596660"/>
    </source>
</evidence>
<dbReference type="GO" id="GO:0000184">
    <property type="term" value="P:nuclear-transcribed mRNA catabolic process, nonsense-mediated decay"/>
    <property type="evidence" value="ECO:0007669"/>
    <property type="project" value="UniProtKB-KW"/>
</dbReference>
<evidence type="ECO:0000256" key="5">
    <source>
        <dbReference type="ARBA" id="ARBA00022741"/>
    </source>
</evidence>
<evidence type="ECO:0000256" key="7">
    <source>
        <dbReference type="ARBA" id="ARBA00022840"/>
    </source>
</evidence>
<dbReference type="InterPro" id="IPR036940">
    <property type="entry name" value="PI3/4_kinase_cat_sf"/>
</dbReference>
<dbReference type="InterPro" id="IPR014009">
    <property type="entry name" value="PIK_FAT"/>
</dbReference>
<keyword evidence="5" id="KW-0547">Nucleotide-binding</keyword>
<keyword evidence="3" id="KW-0723">Serine/threonine-protein kinase</keyword>
<dbReference type="EnsemblPlants" id="AUR62016661-RA">
    <property type="protein sequence ID" value="AUR62016661-RA:cds"/>
    <property type="gene ID" value="AUR62016661"/>
</dbReference>
<comment type="similarity">
    <text evidence="1">Belongs to the PI3/PI4-kinase family.</text>
</comment>
<proteinExistence type="inferred from homology"/>
<reference evidence="16" key="2">
    <citation type="submission" date="2021-03" db="UniProtKB">
        <authorList>
            <consortium name="EnsemblPlants"/>
        </authorList>
    </citation>
    <scope>IDENTIFICATION</scope>
</reference>
<dbReference type="Gene3D" id="3.30.1010.10">
    <property type="entry name" value="Phosphatidylinositol 3-kinase Catalytic Subunit, Chain A, domain 4"/>
    <property type="match status" value="1"/>
</dbReference>
<comment type="catalytic activity">
    <reaction evidence="10">
        <text>L-seryl-[protein] + ATP = O-phospho-L-seryl-[protein] + ADP + H(+)</text>
        <dbReference type="Rhea" id="RHEA:17989"/>
        <dbReference type="Rhea" id="RHEA-COMP:9863"/>
        <dbReference type="Rhea" id="RHEA-COMP:11604"/>
        <dbReference type="ChEBI" id="CHEBI:15378"/>
        <dbReference type="ChEBI" id="CHEBI:29999"/>
        <dbReference type="ChEBI" id="CHEBI:30616"/>
        <dbReference type="ChEBI" id="CHEBI:83421"/>
        <dbReference type="ChEBI" id="CHEBI:456216"/>
        <dbReference type="EC" id="2.7.11.1"/>
    </reaction>
</comment>
<evidence type="ECO:0000256" key="12">
    <source>
        <dbReference type="SAM" id="MobiDB-lite"/>
    </source>
</evidence>
<dbReference type="InterPro" id="IPR031559">
    <property type="entry name" value="SMG1"/>
</dbReference>
<feature type="coiled-coil region" evidence="11">
    <location>
        <begin position="3088"/>
        <end position="3115"/>
    </location>
</feature>
<protein>
    <recommendedName>
        <fullName evidence="2">non-specific serine/threonine protein kinase</fullName>
        <ecNumber evidence="2">2.7.11.1</ecNumber>
    </recommendedName>
</protein>
<evidence type="ECO:0000256" key="6">
    <source>
        <dbReference type="ARBA" id="ARBA00022777"/>
    </source>
</evidence>
<dbReference type="Gramene" id="AUR62016661-RA">
    <property type="protein sequence ID" value="AUR62016661-RA:cds"/>
    <property type="gene ID" value="AUR62016661"/>
</dbReference>
<evidence type="ECO:0000259" key="14">
    <source>
        <dbReference type="PROSITE" id="PS51189"/>
    </source>
</evidence>
<dbReference type="PROSITE" id="PS50290">
    <property type="entry name" value="PI3_4_KINASE_3"/>
    <property type="match status" value="1"/>
</dbReference>
<dbReference type="SMART" id="SM01345">
    <property type="entry name" value="Rapamycin_bind"/>
    <property type="match status" value="1"/>
</dbReference>
<evidence type="ECO:0000259" key="15">
    <source>
        <dbReference type="PROSITE" id="PS51190"/>
    </source>
</evidence>
<dbReference type="GO" id="GO:0005524">
    <property type="term" value="F:ATP binding"/>
    <property type="evidence" value="ECO:0007669"/>
    <property type="project" value="UniProtKB-KW"/>
</dbReference>
<dbReference type="EC" id="2.7.11.1" evidence="2"/>
<evidence type="ECO:0000256" key="1">
    <source>
        <dbReference type="ARBA" id="ARBA00011031"/>
    </source>
</evidence>
<feature type="region of interest" description="Disordered" evidence="12">
    <location>
        <begin position="28"/>
        <end position="47"/>
    </location>
</feature>
<dbReference type="InterPro" id="IPR039414">
    <property type="entry name" value="SMG1_PIKKc"/>
</dbReference>
<accession>A0A803LNY2</accession>
<dbReference type="Pfam" id="PF02260">
    <property type="entry name" value="FATC"/>
    <property type="match status" value="1"/>
</dbReference>
<dbReference type="Pfam" id="PF15785">
    <property type="entry name" value="SMG1"/>
    <property type="match status" value="1"/>
</dbReference>
<dbReference type="InterPro" id="IPR011009">
    <property type="entry name" value="Kinase-like_dom_sf"/>
</dbReference>
<feature type="domain" description="FATC" evidence="15">
    <location>
        <begin position="3715"/>
        <end position="3750"/>
    </location>
</feature>
<sequence length="3885" mass="433826">MQGLHHQQQQLAALLSVALAKDDTASSAATSAAAPSSSSPTQEADDSNRLSAINSLHRLILFPPNSLLVSHSATFLFQGFSQLLTDKSYAIRRAAATGYGALCSILCTIPPGSNGRQNHVVLGTLVDRFINWALPLLKNMTANDGSMELALESLREFLSVGDVGATERYAFPILKACQELLEDERTSLNLLHQILGVLTVLSLKFFRCFQPHFVDIVDLLLGWAMLPDLAESDRQVIMGSFLQFQKYWVSNLQFPLSLLSKFLGDMDMLLQDGSPGTPQQFRRLLALFSCFSTVLKSTASGLLEINLLEQIVEPLSKMIPKLLGCLSLMGKKFGWSKWIEDSWRCLTLLAEILQEKFSTFYPLALDVLFLSLDVDDSIKPAEGGKIMSFQIHSVLKTNLQLLSLQKMGLLPSSVHKILQWDSPISQLRLHPNHLVTASAAATYVFLLQHGNDEVVEHAISSLFEEMVMLSDMLEKVLVCRDVGTNCPSTDSFSKMELFALIKYNLKVLLSCICLDKTDSLTASPDIANLLCKRSERLALFVITKLYPFQLSVKSCVELQVVVLETLGRISSVELLSKYSIQFRSNDSVQKTNRVSMDCNFIVGHLNKYSSILLKALEANSPLAAKLKALDWIHKSCEDATRIYESLNVPINPYDDAGYGSAVWTLISSVLGAAFDRETKVRLQVATVFDMLLRAKLVHPRDFYQMAEVVLEKLGDPDTTIRSAFVKRLSLFLPVAVYLCGSSDCGTVTTGRLTDCKSGNRADLHWRHVFALKQLPQRLQPQQLVSILSYISQRWKAPLSSWIQRLIQHCNCAKELTQSLEETGSSSGNSKWLEIKFEAEFLEKTSLVNNLAGVWWAIHEAARYCTATRLRTNLGGPTQTFAALERMLLDVSHMLQIDSEQNDGGLSIIGSSGAHLLPMRLLLDFVEALKKNVYNAYEGSSVLPLASRQSSLFFRANKKVCEEWFSRICEPMMNAGLALQCHDAIIQYCSLRLQELKSSVASSFREKSRIQAVDNPLDVRGKLSGDVMRIVQHMAQALSKKHESAALIGLQKWAYMSFSSLFDESKQADNSYQLYGPFSWITGLVHQAEGQYEKAAAVFTHLLQTEESLSSMEADGIQYIIGRVIENYCAISDWQSLDYWLLELQALRAKHAGKSYSGALTIAGNEMNAIHALAQFDEGDYRASWASLDLTPKSSSELTLDPKLALQRSEQMLLQGLLYKTEDKMDMVPDEMHKAKLLLNEALTILPLDGLPEAAPYAIHLHCIYALEEDWRLANIQDKTKQFESIVNSLWQAVYLPMSVVHQDCSSWLKLLRVYKTILPISSVTLQLCKDLMCLARKQGNFGLANNLKKYLRDQTDTCFEGSNRVFLTSSLKYEDILLLYAEKKFADAFTNMWSYVKSGFFGLEDVDAAADDSPLKAKACLKLSNWLKRDYADFSLENVALDILTDFSQFGDGDESLVEEKLISKQSTRLVIEEIVGTATKLSTQLCPTLGKTWISYASWCFSQAKESLNPSQGAVLHSSPLSPVLRQELMPNMTSLTEDEISRVRSVISELLCANDSNEGEERCSLVESSNEANRLNQTSLVQKLVDVIESFARAPGVENFGSEPLSSAVSSELWMTFHNHDVHPEENVMTSYVSAMVVMVDIWWSLRKRRVSLFGHAAYGFMQYLSYSSSRLGSFTSIDHDCGSFSKNTGSLRATLYILHIMLNYGLELKDTLEPALSSVPLLPWQEVTPQLFARLCSHPEPETRKQLEGLLMMLAKSSPWSVVYPTLVDVNASDEEPPEELQRILECLMKLYPRLVQDVKLMIYELGNVTVLWEELWLSTLQDLHGDVHRRINLLKEEAARISGNITLSHSEKVKINAAKYSAMMAPVVVALERRLALISKKPETPHEKWFQDEYKELIRSAILAFKNSPASTSALGDVWRPFDNIAASLASYQRKSEVSLKEVAPQLARLSSSDVPMPGLEKQKQLMLSETDRDFSSNSLGIVTISSFSEQVAILPTKTKPKKLVMLGSDGGKYTYLLKGREDLRLDARIMQLLQAVNSFLQSYSETRSRSVGIRYYSVTPISGRAGLIQWVDNVISIYSIFKSWQQRVQMAQLLATGGSNVKDTVPPPVPRPSDMFYGKIIPALKEKGIKRVISRRDWPHEVKLKVFLDLMKETPKQLLHQELWCASESFSAFSSKLKRYCGSLAAMSMVGHIFGLGDRHLDNILIDFFSGDIVHIDYNVCFEKGQRLKVPEIVPFRLTQTLEAALGLTGIEGLFRANCEAVIGVLRRNKDLLLMLLEVFVWDPLVEWKRGDFHDDAAIGGEERKGMELAVSLSLFASRVQEMRVPLQEHHDLLLASAPAIESSFERFLNVLNQYELVSAIFYRADQERSTLLFNETSAKSLVSDATSRSEKSRAQYEVQAREFAQAKAGVAEKVQEATTWLEQHGRFIDALRNDSISEVKASIGQSCVEDALSLTSAVSVAGVPLSIVPEPTQAQCHEIDREVSQLIAELDDGVSSAVIALQAYALSLQRFLPLNYIATSPVHSWAQVLQLSINSLSPDMLSLARRQAGELISKMHGDDLDYVRHRQDDLCLKMKRFALEIEKLEEEYAGLVNSIGSEAELKAKNRVLSAFQNYMESSWFTRNEDLFPSLPHIQFKHEGSRDSKVEVDMKKEKLLSVLYVALCSLYDDMKHKVQNIFNESSTLGNVGSLPQSDFGMVFFELEEQIEKCVLVMDFIIELQHSVSNGAATGDTEVSDKNWASIFKATLLSCKDFVVHMSEAIFPELIKSIVSIDSEVVDAFGALSNIRGSVETALEQLVEVEVERASLEELEKGYFVNVGLITEQQLALEEAAMKGRDHLSWEEAEELASQEEACRAKLDELHHTWNQKDARSSSLINKEAGIRDGLVSSEHHFLSLLGSEEERVGHGLRNNVLLSTLDRPFSGLESQDKKLLSYCDSSFCQVDISKLTNIITSGCQLSEYIWKFKGLLSGSDFFAWKVAVMDSILDVTIHNVSSSIDQNLGMDQLIDTIKKKLVGHLHVLMSLYIKERIAPALVHCLDKEVEKLKQQLEGFKDHGFDKLKKDLSDEKKMKVMLEEYCSAHETVRAAKSAASLLRKQVNELKEAIKRTSLEIIQMEWMNDMTLNPSHDSRIIAHKFLESDDKMYPLVLDIYRSNLLEKMQSSVSKIASSIECLQSCERTYITAEGQLERAMNWACGGPNSSVTGNTSYKGAGIPSEFHDHLQQRKKLLQEACEKAADIMRVSLSILEFEASRDGILCVPGELFPFRTSGDKRAWQQAYLNALARLEVTFHSFSRAEQELKLAKCSLEAASNGLFSASNELSVASSKAKSASEDLQTTLLQMRDCACEASIALSAFCHVANGHTALTSECGSMLEEVLAISDGLHDVHNLGKEAAAMHRSLMESIAKASEIIFPLESVLSKDVAAMTDAMTKERETKMEISPIHGQAIYQSYYPRIKEAFQAFKPLVPSLVSSVKELYSSLTKLAHSASLHAAKLHKAVEGVEATLEDRSQETNLSREDLIQSYTEYDGVEGEIIGEPEGEDEGLIAVNYLSAEDKGWISPPDSIYSSSSGGESISDEISPSNGFSLQESVERLSLNSNNKEDGDQKEQFLFTKTDQQDILLAVMSNDMEAKGDSTGFSLDIQPNAPKDLDMNIDGKDDATSSKQVEAGDDSQNDRIKKDVVRAIKGKNAFAMSVLRRIEVKLDGRDISETRELSIGEQVDYLLKQATSADNLCNMYEGLQHEQFWMKPATPPQYVTEKNHAATTLKIMKQKQKQNTRFFCFAFLNSVCNNPSALFDCKSWLHNNIMSALVDIWSSEAAKMQEQNQAKPSNPPPSSASTSASENKTQIETAQPKWVQAMYVKMPTSLCSDSSLSMVMDCVSA</sequence>
<evidence type="ECO:0000256" key="3">
    <source>
        <dbReference type="ARBA" id="ARBA00022527"/>
    </source>
</evidence>
<dbReference type="SMART" id="SM01343">
    <property type="entry name" value="FATC"/>
    <property type="match status" value="1"/>
</dbReference>
<dbReference type="Gene3D" id="1.10.1070.11">
    <property type="entry name" value="Phosphatidylinositol 3-/4-kinase, catalytic domain"/>
    <property type="match status" value="1"/>
</dbReference>
<dbReference type="SUPFAM" id="SSF48371">
    <property type="entry name" value="ARM repeat"/>
    <property type="match status" value="1"/>
</dbReference>
<evidence type="ECO:0000256" key="2">
    <source>
        <dbReference type="ARBA" id="ARBA00012513"/>
    </source>
</evidence>
<dbReference type="GO" id="GO:0005634">
    <property type="term" value="C:nucleus"/>
    <property type="evidence" value="ECO:0007669"/>
    <property type="project" value="TreeGrafter"/>
</dbReference>
<dbReference type="InterPro" id="IPR003152">
    <property type="entry name" value="FATC_dom"/>
</dbReference>
<dbReference type="PANTHER" id="PTHR11139">
    <property type="entry name" value="ATAXIA TELANGIECTASIA MUTATED ATM -RELATED"/>
    <property type="match status" value="1"/>
</dbReference>
<feature type="compositionally biased region" description="Basic and acidic residues" evidence="12">
    <location>
        <begin position="3651"/>
        <end position="3664"/>
    </location>
</feature>
<feature type="region of interest" description="Disordered" evidence="12">
    <location>
        <begin position="3640"/>
        <end position="3677"/>
    </location>
</feature>
<keyword evidence="11" id="KW-0175">Coiled coil</keyword>
<evidence type="ECO:0000256" key="8">
    <source>
        <dbReference type="ARBA" id="ARBA00023161"/>
    </source>
</evidence>
<evidence type="ECO:0000313" key="16">
    <source>
        <dbReference type="EnsemblPlants" id="AUR62016661-RA:cds"/>
    </source>
</evidence>
<dbReference type="InterPro" id="IPR050517">
    <property type="entry name" value="DDR_Repair_Kinase"/>
</dbReference>
<feature type="compositionally biased region" description="Low complexity" evidence="12">
    <location>
        <begin position="3839"/>
        <end position="3848"/>
    </location>
</feature>
<evidence type="ECO:0000256" key="9">
    <source>
        <dbReference type="ARBA" id="ARBA00047899"/>
    </source>
</evidence>
<keyword evidence="6" id="KW-0418">Kinase</keyword>
<feature type="compositionally biased region" description="Low complexity" evidence="12">
    <location>
        <begin position="3565"/>
        <end position="3585"/>
    </location>
</feature>
<evidence type="ECO:0000256" key="4">
    <source>
        <dbReference type="ARBA" id="ARBA00022679"/>
    </source>
</evidence>
<evidence type="ECO:0000256" key="11">
    <source>
        <dbReference type="SAM" id="Coils"/>
    </source>
</evidence>
<feature type="domain" description="PI3K/PI4K catalytic" evidence="13">
    <location>
        <begin position="1992"/>
        <end position="2333"/>
    </location>
</feature>
<keyword evidence="4" id="KW-0808">Transferase</keyword>
<comment type="catalytic activity">
    <reaction evidence="9">
        <text>L-threonyl-[protein] + ATP = O-phospho-L-threonyl-[protein] + ADP + H(+)</text>
        <dbReference type="Rhea" id="RHEA:46608"/>
        <dbReference type="Rhea" id="RHEA-COMP:11060"/>
        <dbReference type="Rhea" id="RHEA-COMP:11605"/>
        <dbReference type="ChEBI" id="CHEBI:15378"/>
        <dbReference type="ChEBI" id="CHEBI:30013"/>
        <dbReference type="ChEBI" id="CHEBI:30616"/>
        <dbReference type="ChEBI" id="CHEBI:61977"/>
        <dbReference type="ChEBI" id="CHEBI:456216"/>
        <dbReference type="EC" id="2.7.11.1"/>
    </reaction>
</comment>
<dbReference type="SMART" id="SM00146">
    <property type="entry name" value="PI3Kc"/>
    <property type="match status" value="1"/>
</dbReference>
<feature type="compositionally biased region" description="Low complexity" evidence="12">
    <location>
        <begin position="28"/>
        <end position="41"/>
    </location>
</feature>
<keyword evidence="17" id="KW-1185">Reference proteome</keyword>
<dbReference type="CDD" id="cd05170">
    <property type="entry name" value="PIKKc_SMG1"/>
    <property type="match status" value="1"/>
</dbReference>